<evidence type="ECO:0000313" key="1">
    <source>
        <dbReference type="EMBL" id="MDG4715089.1"/>
    </source>
</evidence>
<sequence>MKNLILYSFILFLFIGCSKPKPQSLNKKIKEFQVSECQTNCGLDSIGVKTAKVDNNLNVRIGYILNCSWSRAFFKNISEVNDTLIVELDLPNINGEYPITECDCFFYFNFKIVNYNKTPKAIRIIDIFENGKFLDELKIPEIEETPIIDTLE</sequence>
<reference evidence="1 2" key="1">
    <citation type="submission" date="2023-03" db="EMBL/GenBank/DDBJ databases">
        <title>Strain YYF002 represents a novel species in the genus Winogradskyella isolated from seawater.</title>
        <authorList>
            <person name="Fu Z.-Y."/>
        </authorList>
    </citation>
    <scope>NUCLEOTIDE SEQUENCE [LARGE SCALE GENOMIC DNA]</scope>
    <source>
        <strain evidence="1 2">YYF002</strain>
    </source>
</reference>
<accession>A0ABT6FZ73</accession>
<organism evidence="1 2">
    <name type="scientific">Winogradskyella marincola</name>
    <dbReference type="NCBI Taxonomy" id="3037795"/>
    <lineage>
        <taxon>Bacteria</taxon>
        <taxon>Pseudomonadati</taxon>
        <taxon>Bacteroidota</taxon>
        <taxon>Flavobacteriia</taxon>
        <taxon>Flavobacteriales</taxon>
        <taxon>Flavobacteriaceae</taxon>
        <taxon>Winogradskyella</taxon>
    </lineage>
</organism>
<evidence type="ECO:0008006" key="3">
    <source>
        <dbReference type="Google" id="ProtNLM"/>
    </source>
</evidence>
<dbReference type="EMBL" id="JARSBN010000002">
    <property type="protein sequence ID" value="MDG4715089.1"/>
    <property type="molecule type" value="Genomic_DNA"/>
</dbReference>
<name>A0ABT6FZ73_9FLAO</name>
<comment type="caution">
    <text evidence="1">The sequence shown here is derived from an EMBL/GenBank/DDBJ whole genome shotgun (WGS) entry which is preliminary data.</text>
</comment>
<gene>
    <name evidence="1" type="ORF">P7122_04350</name>
</gene>
<dbReference type="Proteomes" id="UP001529085">
    <property type="component" value="Unassembled WGS sequence"/>
</dbReference>
<dbReference type="RefSeq" id="WP_278004556.1">
    <property type="nucleotide sequence ID" value="NZ_JARSBN010000002.1"/>
</dbReference>
<evidence type="ECO:0000313" key="2">
    <source>
        <dbReference type="Proteomes" id="UP001529085"/>
    </source>
</evidence>
<proteinExistence type="predicted"/>
<keyword evidence="2" id="KW-1185">Reference proteome</keyword>
<dbReference type="PROSITE" id="PS51257">
    <property type="entry name" value="PROKAR_LIPOPROTEIN"/>
    <property type="match status" value="1"/>
</dbReference>
<protein>
    <recommendedName>
        <fullName evidence="3">Lipoprotein</fullName>
    </recommendedName>
</protein>